<comment type="caution">
    <text evidence="2">The sequence shown here is derived from an EMBL/GenBank/DDBJ whole genome shotgun (WGS) entry which is preliminary data.</text>
</comment>
<accession>A0AB34KAU4</accession>
<dbReference type="EMBL" id="JAAQHG020000066">
    <property type="protein sequence ID" value="KAL1582114.1"/>
    <property type="molecule type" value="Genomic_DNA"/>
</dbReference>
<protein>
    <recommendedName>
        <fullName evidence="4">Arrestin-like N-terminal domain-containing protein</fullName>
    </recommendedName>
</protein>
<evidence type="ECO:0000313" key="3">
    <source>
        <dbReference type="Proteomes" id="UP000803884"/>
    </source>
</evidence>
<evidence type="ECO:0008006" key="4">
    <source>
        <dbReference type="Google" id="ProtNLM"/>
    </source>
</evidence>
<dbReference type="GeneID" id="96010597"/>
<name>A0AB34KAU4_9PEZI</name>
<reference evidence="2 3" key="1">
    <citation type="journal article" date="2020" name="Microbiol. Resour. Announc.">
        <title>Draft Genome Sequence of a Cladosporium Species Isolated from the Mesophotic Ascidian Didemnum maculosum.</title>
        <authorList>
            <person name="Gioti A."/>
            <person name="Siaperas R."/>
            <person name="Nikolaivits E."/>
            <person name="Le Goff G."/>
            <person name="Ouazzani J."/>
            <person name="Kotoulas G."/>
            <person name="Topakas E."/>
        </authorList>
    </citation>
    <scope>NUCLEOTIDE SEQUENCE [LARGE SCALE GENOMIC DNA]</scope>
    <source>
        <strain evidence="2 3">TM138-S3</strain>
    </source>
</reference>
<dbReference type="AlphaFoldDB" id="A0AB34KAU4"/>
<proteinExistence type="predicted"/>
<dbReference type="RefSeq" id="XP_069225221.1">
    <property type="nucleotide sequence ID" value="XM_069377759.1"/>
</dbReference>
<keyword evidence="3" id="KW-1185">Reference proteome</keyword>
<dbReference type="Proteomes" id="UP000803884">
    <property type="component" value="Unassembled WGS sequence"/>
</dbReference>
<gene>
    <name evidence="2" type="ORF">WHR41_09155</name>
</gene>
<evidence type="ECO:0000313" key="2">
    <source>
        <dbReference type="EMBL" id="KAL1582114.1"/>
    </source>
</evidence>
<feature type="region of interest" description="Disordered" evidence="1">
    <location>
        <begin position="432"/>
        <end position="482"/>
    </location>
</feature>
<organism evidence="2 3">
    <name type="scientific">Cladosporium halotolerans</name>
    <dbReference type="NCBI Taxonomy" id="1052096"/>
    <lineage>
        <taxon>Eukaryota</taxon>
        <taxon>Fungi</taxon>
        <taxon>Dikarya</taxon>
        <taxon>Ascomycota</taxon>
        <taxon>Pezizomycotina</taxon>
        <taxon>Dothideomycetes</taxon>
        <taxon>Dothideomycetidae</taxon>
        <taxon>Cladosporiales</taxon>
        <taxon>Cladosporiaceae</taxon>
        <taxon>Cladosporium</taxon>
    </lineage>
</organism>
<sequence length="482" mass="53800">MQNTRLRVEIFEQTHSQLCRKAHPGSASVWSTGERLEGKIFVTGPPDLQLGKLAVSFLGHIRVWTLILSSEGIPHFRRATYKFLHQSLDVPNLRKHAVTDEGLVEHTSSFSLTIPDHTVTEVDGVPDQCLLLPPSITVGDILDGKDGEKFAQPKIEYRIRAVMKSPSFDGHSASDVRNDHEVSVLPCREPLPPIDTTDFPDEFINSDTHLFRSSYFGSTYQMTLSTTEPTPMSGIPKTPYSATSLRLHVRIQLPTSKRDCGLRTLCNILKDLRFHMRFSLRAKTFHSIRPFPQMPGYAMVGSDYPPDLHESVFIIQTAEMVSSSWQPHFYSETPQREDLQHFVPASLCSNGSQPPGAKPINGLSFVQDDAITLTIDAWETTLDVPLRTKEFLTPTFCSAIASRQYSLEVRVKVKGGPSKEFLLEVPLQVHCRPSSSESSPAGMSRAALGNQPESSGRPSTGDRELSDLWNDDALEERLPEYS</sequence>
<evidence type="ECO:0000256" key="1">
    <source>
        <dbReference type="SAM" id="MobiDB-lite"/>
    </source>
</evidence>